<feature type="domain" description="CusB-like beta-barrel" evidence="3">
    <location>
        <begin position="172"/>
        <end position="242"/>
    </location>
</feature>
<dbReference type="OrthoDB" id="9778796at2"/>
<feature type="signal peptide" evidence="2">
    <location>
        <begin position="1"/>
        <end position="24"/>
    </location>
</feature>
<keyword evidence="5" id="KW-1185">Reference proteome</keyword>
<name>A0A1H4BV14_9GAMM</name>
<dbReference type="NCBIfam" id="TIGR01730">
    <property type="entry name" value="RND_mfp"/>
    <property type="match status" value="1"/>
</dbReference>
<dbReference type="AlphaFoldDB" id="A0A1H4BV14"/>
<dbReference type="Proteomes" id="UP000242469">
    <property type="component" value="Unassembled WGS sequence"/>
</dbReference>
<dbReference type="InterPro" id="IPR058792">
    <property type="entry name" value="Beta-barrel_RND_2"/>
</dbReference>
<dbReference type="PANTHER" id="PTHR30469:SF15">
    <property type="entry name" value="HLYD FAMILY OF SECRETION PROTEINS"/>
    <property type="match status" value="1"/>
</dbReference>
<dbReference type="EMBL" id="FNRJ01000004">
    <property type="protein sequence ID" value="SEA51968.1"/>
    <property type="molecule type" value="Genomic_DNA"/>
</dbReference>
<proteinExistence type="inferred from homology"/>
<sequence>MQVKLSTGVVATCLTWLLSPLAAAQTFEARAVITAPHRAILSGELAARVASLPFKVGERFSKGDVVVGLDCALYEAQKSRVAAEVRAARIKRDNARELSALNSIGEMDVALAQSEYAQALAELKIADLNTDRCEIRAPWDGRVVSVLTRAHENIRQQQELIEVVADQQLEAEVVVPAAWLTWLEAGMSVHFSIDEPPVSAEGAIAAVSPAIDAVSQTVLLRVSLQNNPNLIPGMSATAVFAAPVSQ</sequence>
<evidence type="ECO:0000313" key="5">
    <source>
        <dbReference type="Proteomes" id="UP000242469"/>
    </source>
</evidence>
<protein>
    <submittedName>
        <fullName evidence="4">RND family efflux transporter, MFP subunit</fullName>
    </submittedName>
</protein>
<dbReference type="PANTHER" id="PTHR30469">
    <property type="entry name" value="MULTIDRUG RESISTANCE PROTEIN MDTA"/>
    <property type="match status" value="1"/>
</dbReference>
<dbReference type="Gene3D" id="2.40.50.100">
    <property type="match status" value="1"/>
</dbReference>
<comment type="similarity">
    <text evidence="1">Belongs to the membrane fusion protein (MFP) (TC 8.A.1) family.</text>
</comment>
<accession>A0A1H4BV14</accession>
<gene>
    <name evidence="4" type="ORF">SAMN02745729_10475</name>
</gene>
<evidence type="ECO:0000256" key="2">
    <source>
        <dbReference type="SAM" id="SignalP"/>
    </source>
</evidence>
<feature type="chain" id="PRO_5017432174" evidence="2">
    <location>
        <begin position="25"/>
        <end position="246"/>
    </location>
</feature>
<dbReference type="SUPFAM" id="SSF111369">
    <property type="entry name" value="HlyD-like secretion proteins"/>
    <property type="match status" value="1"/>
</dbReference>
<evidence type="ECO:0000256" key="1">
    <source>
        <dbReference type="ARBA" id="ARBA00009477"/>
    </source>
</evidence>
<dbReference type="RefSeq" id="WP_091824751.1">
    <property type="nucleotide sequence ID" value="NZ_FNRJ01000004.1"/>
</dbReference>
<dbReference type="Pfam" id="PF25954">
    <property type="entry name" value="Beta-barrel_RND_2"/>
    <property type="match status" value="1"/>
</dbReference>
<reference evidence="5" key="1">
    <citation type="submission" date="2016-10" db="EMBL/GenBank/DDBJ databases">
        <authorList>
            <person name="Varghese N."/>
            <person name="Submissions S."/>
        </authorList>
    </citation>
    <scope>NUCLEOTIDE SEQUENCE [LARGE SCALE GENOMIC DNA]</scope>
    <source>
        <strain evidence="5">DSM 11526</strain>
    </source>
</reference>
<dbReference type="STRING" id="1122198.SAMN02745729_10475"/>
<dbReference type="Gene3D" id="1.10.287.470">
    <property type="entry name" value="Helix hairpin bin"/>
    <property type="match status" value="1"/>
</dbReference>
<evidence type="ECO:0000313" key="4">
    <source>
        <dbReference type="EMBL" id="SEA51968.1"/>
    </source>
</evidence>
<dbReference type="GO" id="GO:1990281">
    <property type="term" value="C:efflux pump complex"/>
    <property type="evidence" value="ECO:0007669"/>
    <property type="project" value="TreeGrafter"/>
</dbReference>
<dbReference type="Gene3D" id="2.40.30.170">
    <property type="match status" value="1"/>
</dbReference>
<organism evidence="4 5">
    <name type="scientific">Marinobacterium iners DSM 11526</name>
    <dbReference type="NCBI Taxonomy" id="1122198"/>
    <lineage>
        <taxon>Bacteria</taxon>
        <taxon>Pseudomonadati</taxon>
        <taxon>Pseudomonadota</taxon>
        <taxon>Gammaproteobacteria</taxon>
        <taxon>Oceanospirillales</taxon>
        <taxon>Oceanospirillaceae</taxon>
        <taxon>Marinobacterium</taxon>
    </lineage>
</organism>
<dbReference type="GO" id="GO:0015562">
    <property type="term" value="F:efflux transmembrane transporter activity"/>
    <property type="evidence" value="ECO:0007669"/>
    <property type="project" value="TreeGrafter"/>
</dbReference>
<dbReference type="InterPro" id="IPR006143">
    <property type="entry name" value="RND_pump_MFP"/>
</dbReference>
<keyword evidence="2" id="KW-0732">Signal</keyword>
<evidence type="ECO:0000259" key="3">
    <source>
        <dbReference type="Pfam" id="PF25954"/>
    </source>
</evidence>